<reference evidence="1" key="1">
    <citation type="submission" date="2023-05" db="EMBL/GenBank/DDBJ databases">
        <authorList>
            <person name="Stuckert A."/>
        </authorList>
    </citation>
    <scope>NUCLEOTIDE SEQUENCE</scope>
</reference>
<evidence type="ECO:0000313" key="1">
    <source>
        <dbReference type="EMBL" id="CAI9541978.1"/>
    </source>
</evidence>
<organism evidence="1 2">
    <name type="scientific">Staurois parvus</name>
    <dbReference type="NCBI Taxonomy" id="386267"/>
    <lineage>
        <taxon>Eukaryota</taxon>
        <taxon>Metazoa</taxon>
        <taxon>Chordata</taxon>
        <taxon>Craniata</taxon>
        <taxon>Vertebrata</taxon>
        <taxon>Euteleostomi</taxon>
        <taxon>Amphibia</taxon>
        <taxon>Batrachia</taxon>
        <taxon>Anura</taxon>
        <taxon>Neobatrachia</taxon>
        <taxon>Ranoidea</taxon>
        <taxon>Ranidae</taxon>
        <taxon>Staurois</taxon>
    </lineage>
</organism>
<keyword evidence="2" id="KW-1185">Reference proteome</keyword>
<evidence type="ECO:0008006" key="3">
    <source>
        <dbReference type="Google" id="ProtNLM"/>
    </source>
</evidence>
<gene>
    <name evidence="1" type="ORF">SPARVUS_LOCUS2014904</name>
</gene>
<sequence>MTFRPKIENIVRSVIRWCHQRFRKSANQVKKFTPYNRRNFCSFQVTAHVHILFRKMIVRFDHH</sequence>
<dbReference type="EMBL" id="CATNWA010002087">
    <property type="protein sequence ID" value="CAI9541978.1"/>
    <property type="molecule type" value="Genomic_DNA"/>
</dbReference>
<dbReference type="Proteomes" id="UP001162483">
    <property type="component" value="Unassembled WGS sequence"/>
</dbReference>
<proteinExistence type="predicted"/>
<accession>A0ABN9B2T5</accession>
<evidence type="ECO:0000313" key="2">
    <source>
        <dbReference type="Proteomes" id="UP001162483"/>
    </source>
</evidence>
<protein>
    <recommendedName>
        <fullName evidence="3">Transposase</fullName>
    </recommendedName>
</protein>
<name>A0ABN9B2T5_9NEOB</name>
<comment type="caution">
    <text evidence="1">The sequence shown here is derived from an EMBL/GenBank/DDBJ whole genome shotgun (WGS) entry which is preliminary data.</text>
</comment>